<comment type="caution">
    <text evidence="2">The sequence shown here is derived from an EMBL/GenBank/DDBJ whole genome shotgun (WGS) entry which is preliminary data.</text>
</comment>
<dbReference type="Proteomes" id="UP001589707">
    <property type="component" value="Unassembled WGS sequence"/>
</dbReference>
<evidence type="ECO:0000313" key="3">
    <source>
        <dbReference type="Proteomes" id="UP001589707"/>
    </source>
</evidence>
<sequence length="174" mass="19231">MTSDPTASERITQAFADQSAHSRDSEFRRLRDILDAAPECDLGFSGDVLAQLRAADRRAQRPAAWHRRPRRPWPVVALMSAGIVTARVRTTGEPVRVIVFDGSHQSMIDVIRACDAAGWFTLESGMTLRYCLPGVPTARRAEVGEAFVVDDEGKARDVLAAGYFARHYEVDADD</sequence>
<name>A0ABV5WYX3_9MICO</name>
<keyword evidence="3" id="KW-1185">Reference proteome</keyword>
<gene>
    <name evidence="2" type="ORF">ACFFN1_03035</name>
</gene>
<dbReference type="EMBL" id="JBHMAU010000025">
    <property type="protein sequence ID" value="MFB9775392.1"/>
    <property type="molecule type" value="Genomic_DNA"/>
</dbReference>
<proteinExistence type="predicted"/>
<feature type="region of interest" description="Disordered" evidence="1">
    <location>
        <begin position="1"/>
        <end position="20"/>
    </location>
</feature>
<evidence type="ECO:0000256" key="1">
    <source>
        <dbReference type="SAM" id="MobiDB-lite"/>
    </source>
</evidence>
<protein>
    <submittedName>
        <fullName evidence="2">Uncharacterized protein</fullName>
    </submittedName>
</protein>
<feature type="compositionally biased region" description="Polar residues" evidence="1">
    <location>
        <begin position="1"/>
        <end position="11"/>
    </location>
</feature>
<accession>A0ABV5WYX3</accession>
<reference evidence="2 3" key="1">
    <citation type="submission" date="2024-09" db="EMBL/GenBank/DDBJ databases">
        <authorList>
            <person name="Sun Q."/>
            <person name="Mori K."/>
        </authorList>
    </citation>
    <scope>NUCLEOTIDE SEQUENCE [LARGE SCALE GENOMIC DNA]</scope>
    <source>
        <strain evidence="2 3">JCM 11683</strain>
    </source>
</reference>
<organism evidence="2 3">
    <name type="scientific">Brevibacterium otitidis</name>
    <dbReference type="NCBI Taxonomy" id="53364"/>
    <lineage>
        <taxon>Bacteria</taxon>
        <taxon>Bacillati</taxon>
        <taxon>Actinomycetota</taxon>
        <taxon>Actinomycetes</taxon>
        <taxon>Micrococcales</taxon>
        <taxon>Brevibacteriaceae</taxon>
        <taxon>Brevibacterium</taxon>
    </lineage>
</organism>
<evidence type="ECO:0000313" key="2">
    <source>
        <dbReference type="EMBL" id="MFB9775392.1"/>
    </source>
</evidence>
<dbReference type="RefSeq" id="WP_376838481.1">
    <property type="nucleotide sequence ID" value="NZ_JBHMAU010000025.1"/>
</dbReference>